<keyword evidence="5" id="KW-0819">tRNA processing</keyword>
<dbReference type="PANTHER" id="PTHR23245:SF36">
    <property type="entry name" value="TRNA (GUANINE(37)-N1)-METHYLTRANSFERASE"/>
    <property type="match status" value="1"/>
</dbReference>
<dbReference type="Gene3D" id="3.30.300.110">
    <property type="entry name" value="Met-10+ protein-like domains"/>
    <property type="match status" value="1"/>
</dbReference>
<protein>
    <submittedName>
        <fullName evidence="7">Ribosomal RNA large subunit methyltransferase I</fullName>
        <ecNumber evidence="7">2.1.1.191</ecNumber>
    </submittedName>
</protein>
<dbReference type="InterPro" id="IPR029063">
    <property type="entry name" value="SAM-dependent_MTases_sf"/>
</dbReference>
<dbReference type="InterPro" id="IPR056744">
    <property type="entry name" value="TRM5/TYW2-like_N"/>
</dbReference>
<dbReference type="InterPro" id="IPR040601">
    <property type="entry name" value="Trm5a/b_N"/>
</dbReference>
<dbReference type="AlphaFoldDB" id="A0A166DFW1"/>
<dbReference type="Pfam" id="PF02475">
    <property type="entry name" value="TRM5-TYW2_MTfase"/>
    <property type="match status" value="1"/>
</dbReference>
<dbReference type="SUPFAM" id="SSF53335">
    <property type="entry name" value="S-adenosyl-L-methionine-dependent methyltransferases"/>
    <property type="match status" value="1"/>
</dbReference>
<dbReference type="EC" id="2.1.1.191" evidence="7"/>
<sequence>MLAIKIPLKETNKLRIILMEKEIIDMNYKIQSSDSYGYIPINRKIDNDVIIELENELKKKLKGQNEEKIAIEVVEKNLEKIKKYPKSIAENLEGKLSNDEIEELKTSFDIIGDVVILEIPEKLQKHKDIIGHAALDFTKRKGVFMKKSAIEGITRIRQIENIAGENETRTIHKEHGARFSLDVKDVYFSPRLATERKRIASQVKDKEMVLDMFAGIGPFPILIAKRRDVEIYAVDINKSAILHMKENIHLNKLKGKIHPIHGDITQIAKNFKEKNMKFDRIIMNLPGTAYEFLDLAILLMNNNGILHYYEFAENYDQGIERISKSALKYDKQLEILGSRKVKSSSPGQWHICIDAKISDF</sequence>
<dbReference type="OrthoDB" id="8079at2157"/>
<dbReference type="InterPro" id="IPR056743">
    <property type="entry name" value="TRM5-TYW2-like_MTfase"/>
</dbReference>
<dbReference type="Pfam" id="PF25133">
    <property type="entry name" value="TYW2_N_2"/>
    <property type="match status" value="1"/>
</dbReference>
<dbReference type="RefSeq" id="WP_067260002.1">
    <property type="nucleotide sequence ID" value="NZ_LWMW01000115.1"/>
</dbReference>
<evidence type="ECO:0000256" key="4">
    <source>
        <dbReference type="ARBA" id="ARBA00022691"/>
    </source>
</evidence>
<keyword evidence="8" id="KW-1185">Reference proteome</keyword>
<proteinExistence type="predicted"/>
<feature type="domain" description="SAM-dependent methyltransferase TRM5/TYW2-type" evidence="6">
    <location>
        <begin position="108"/>
        <end position="359"/>
    </location>
</feature>
<dbReference type="GO" id="GO:0002939">
    <property type="term" value="P:tRNA N1-guanine methylation"/>
    <property type="evidence" value="ECO:0007669"/>
    <property type="project" value="TreeGrafter"/>
</dbReference>
<dbReference type="Proteomes" id="UP000077275">
    <property type="component" value="Unassembled WGS sequence"/>
</dbReference>
<evidence type="ECO:0000256" key="5">
    <source>
        <dbReference type="ARBA" id="ARBA00022694"/>
    </source>
</evidence>
<comment type="caution">
    <text evidence="7">The sequence shown here is derived from an EMBL/GenBank/DDBJ whole genome shotgun (WGS) entry which is preliminary data.</text>
</comment>
<keyword evidence="2 7" id="KW-0489">Methyltransferase</keyword>
<reference evidence="7 8" key="1">
    <citation type="submission" date="2016-04" db="EMBL/GenBank/DDBJ databases">
        <title>Genome sequence of Methanobrevibacter cuticularis DSM 11139.</title>
        <authorList>
            <person name="Poehlein A."/>
            <person name="Seedorf H."/>
            <person name="Daniel R."/>
        </authorList>
    </citation>
    <scope>NUCLEOTIDE SEQUENCE [LARGE SCALE GENOMIC DNA]</scope>
    <source>
        <strain evidence="7 8">DSM 11139</strain>
    </source>
</reference>
<evidence type="ECO:0000256" key="2">
    <source>
        <dbReference type="ARBA" id="ARBA00022603"/>
    </source>
</evidence>
<evidence type="ECO:0000256" key="1">
    <source>
        <dbReference type="ARBA" id="ARBA00022490"/>
    </source>
</evidence>
<evidence type="ECO:0000313" key="7">
    <source>
        <dbReference type="EMBL" id="KZX15560.1"/>
    </source>
</evidence>
<keyword evidence="3 7" id="KW-0808">Transferase</keyword>
<dbReference type="GO" id="GO:0005737">
    <property type="term" value="C:cytoplasm"/>
    <property type="evidence" value="ECO:0007669"/>
    <property type="project" value="TreeGrafter"/>
</dbReference>
<evidence type="ECO:0000259" key="6">
    <source>
        <dbReference type="PROSITE" id="PS51684"/>
    </source>
</evidence>
<organism evidence="7 8">
    <name type="scientific">Methanobrevibacter cuticularis</name>
    <dbReference type="NCBI Taxonomy" id="47311"/>
    <lineage>
        <taxon>Archaea</taxon>
        <taxon>Methanobacteriati</taxon>
        <taxon>Methanobacteriota</taxon>
        <taxon>Methanomada group</taxon>
        <taxon>Methanobacteria</taxon>
        <taxon>Methanobacteriales</taxon>
        <taxon>Methanobacteriaceae</taxon>
        <taxon>Methanobrevibacter</taxon>
    </lineage>
</organism>
<dbReference type="Pfam" id="PF18093">
    <property type="entry name" value="Trm5_N"/>
    <property type="match status" value="1"/>
</dbReference>
<dbReference type="Gene3D" id="3.30.70.2580">
    <property type="match status" value="1"/>
</dbReference>
<dbReference type="Gene3D" id="3.40.50.150">
    <property type="entry name" value="Vaccinia Virus protein VP39"/>
    <property type="match status" value="1"/>
</dbReference>
<gene>
    <name evidence="7" type="primary">rlmI</name>
    <name evidence="7" type="ORF">MBCUT_14320</name>
</gene>
<evidence type="ECO:0000313" key="8">
    <source>
        <dbReference type="Proteomes" id="UP000077275"/>
    </source>
</evidence>
<keyword evidence="1" id="KW-0963">Cytoplasm</keyword>
<name>A0A166DFW1_9EURY</name>
<dbReference type="STRING" id="47311.MBCUT_14320"/>
<accession>A0A166DFW1</accession>
<keyword evidence="4" id="KW-0949">S-adenosyl-L-methionine</keyword>
<evidence type="ECO:0000256" key="3">
    <source>
        <dbReference type="ARBA" id="ARBA00022679"/>
    </source>
</evidence>
<dbReference type="PATRIC" id="fig|47311.3.peg.1563"/>
<dbReference type="PANTHER" id="PTHR23245">
    <property type="entry name" value="TRNA METHYLTRANSFERASE"/>
    <property type="match status" value="1"/>
</dbReference>
<dbReference type="PROSITE" id="PS51684">
    <property type="entry name" value="SAM_MT_TRM5_TYW2"/>
    <property type="match status" value="1"/>
</dbReference>
<dbReference type="EMBL" id="LWMW01000115">
    <property type="protein sequence ID" value="KZX15560.1"/>
    <property type="molecule type" value="Genomic_DNA"/>
</dbReference>
<dbReference type="CDD" id="cd02440">
    <property type="entry name" value="AdoMet_MTases"/>
    <property type="match status" value="1"/>
</dbReference>
<dbReference type="InterPro" id="IPR030382">
    <property type="entry name" value="MeTrfase_TRM5/TYW2"/>
</dbReference>
<dbReference type="GO" id="GO:0008175">
    <property type="term" value="F:tRNA methyltransferase activity"/>
    <property type="evidence" value="ECO:0007669"/>
    <property type="project" value="TreeGrafter"/>
</dbReference>